<keyword evidence="1" id="KW-0175">Coiled coil</keyword>
<protein>
    <submittedName>
        <fullName evidence="4">Uncharacterized protein</fullName>
    </submittedName>
</protein>
<evidence type="ECO:0000313" key="3">
    <source>
        <dbReference type="Proteomes" id="UP000050795"/>
    </source>
</evidence>
<sequence length="524" mass="59381">MSGTNGGTNNLGNKRPIAEQKGLLENIELCEKIMAQMMLKDNIGRCAEKSHMQQENIRKPSKTSLNVKPQPNLRSSPLQLLGQKKSTLGKQNNGVTHQSHLGKPLAKKSRHMVKENTKENISLLLSHILTDGSDQLIDHSGSAGVCISSEVPEQPAISVKKISSISEEKNKIVKQDCAVQTTEVFSSSRTKTSKSIQFSSFKPTTNSVGTDCNILNFNSKRDDISPLLNENNKLIAEQKAQIEQLKQTLSSEQYQIRSLSSQLYKNQLEFDKARLNWLQKENQFKAEKERFNQKMSSILTTKDQVIRNLETSREYIKLLEGRISMLERSHSNIRQFSRCSEQISPDRCESFSSDSEYSRIYLKNIDSVRSTPDLSATFPTLSKLLLISNECQNTRNCLTACSHKTSSKNFQTNQSCQTKWNNEQYWRRSPQHSHDLDRLFEGDCISASSTLTRSDTTDIQIRKSEIDHQDTTERSDYKHFSLPSASSSISSLHAVDELEFQNNLALLDQRINSIRDSLRLNPVT</sequence>
<dbReference type="AlphaFoldDB" id="A0AA85K8P3"/>
<evidence type="ECO:0000313" key="4">
    <source>
        <dbReference type="WBParaSite" id="TREG1_7410.1"/>
    </source>
</evidence>
<evidence type="ECO:0000256" key="2">
    <source>
        <dbReference type="SAM" id="MobiDB-lite"/>
    </source>
</evidence>
<feature type="region of interest" description="Disordered" evidence="2">
    <location>
        <begin position="50"/>
        <end position="113"/>
    </location>
</feature>
<dbReference type="Proteomes" id="UP000050795">
    <property type="component" value="Unassembled WGS sequence"/>
</dbReference>
<reference evidence="3" key="1">
    <citation type="submission" date="2022-06" db="EMBL/GenBank/DDBJ databases">
        <authorList>
            <person name="Berger JAMES D."/>
            <person name="Berger JAMES D."/>
        </authorList>
    </citation>
    <scope>NUCLEOTIDE SEQUENCE [LARGE SCALE GENOMIC DNA]</scope>
</reference>
<feature type="compositionally biased region" description="Polar residues" evidence="2">
    <location>
        <begin position="62"/>
        <end position="99"/>
    </location>
</feature>
<evidence type="ECO:0000256" key="1">
    <source>
        <dbReference type="SAM" id="Coils"/>
    </source>
</evidence>
<reference evidence="4" key="2">
    <citation type="submission" date="2023-11" db="UniProtKB">
        <authorList>
            <consortium name="WormBaseParasite"/>
        </authorList>
    </citation>
    <scope>IDENTIFICATION</scope>
</reference>
<name>A0AA85K8P3_TRIRE</name>
<keyword evidence="3" id="KW-1185">Reference proteome</keyword>
<accession>A0AA85K8P3</accession>
<dbReference type="WBParaSite" id="TREG1_7410.1">
    <property type="protein sequence ID" value="TREG1_7410.1"/>
    <property type="gene ID" value="TREG1_7410"/>
</dbReference>
<feature type="coiled-coil region" evidence="1">
    <location>
        <begin position="228"/>
        <end position="262"/>
    </location>
</feature>
<organism evidence="3 4">
    <name type="scientific">Trichobilharzia regenti</name>
    <name type="common">Nasal bird schistosome</name>
    <dbReference type="NCBI Taxonomy" id="157069"/>
    <lineage>
        <taxon>Eukaryota</taxon>
        <taxon>Metazoa</taxon>
        <taxon>Spiralia</taxon>
        <taxon>Lophotrochozoa</taxon>
        <taxon>Platyhelminthes</taxon>
        <taxon>Trematoda</taxon>
        <taxon>Digenea</taxon>
        <taxon>Strigeidida</taxon>
        <taxon>Schistosomatoidea</taxon>
        <taxon>Schistosomatidae</taxon>
        <taxon>Trichobilharzia</taxon>
    </lineage>
</organism>
<proteinExistence type="predicted"/>